<dbReference type="PANTHER" id="PTHR23117">
    <property type="entry name" value="GUANYLATE KINASE-RELATED"/>
    <property type="match status" value="1"/>
</dbReference>
<dbReference type="EMBL" id="CP036262">
    <property type="protein sequence ID" value="QDS95189.1"/>
    <property type="molecule type" value="Genomic_DNA"/>
</dbReference>
<dbReference type="EC" id="2.7.4.8" evidence="4 13"/>
<evidence type="ECO:0000256" key="4">
    <source>
        <dbReference type="ARBA" id="ARBA00012961"/>
    </source>
</evidence>
<feature type="binding site" evidence="13">
    <location>
        <begin position="14"/>
        <end position="21"/>
    </location>
    <ligand>
        <name>ATP</name>
        <dbReference type="ChEBI" id="CHEBI:30616"/>
    </ligand>
</feature>
<dbReference type="SUPFAM" id="SSF52540">
    <property type="entry name" value="P-loop containing nucleoside triphosphate hydrolases"/>
    <property type="match status" value="1"/>
</dbReference>
<dbReference type="HAMAP" id="MF_00328">
    <property type="entry name" value="Guanylate_kinase"/>
    <property type="match status" value="1"/>
</dbReference>
<dbReference type="OrthoDB" id="9808150at2"/>
<evidence type="ECO:0000256" key="1">
    <source>
        <dbReference type="ARBA" id="ARBA00003531"/>
    </source>
</evidence>
<evidence type="ECO:0000256" key="7">
    <source>
        <dbReference type="ARBA" id="ARBA00022679"/>
    </source>
</evidence>
<evidence type="ECO:0000313" key="15">
    <source>
        <dbReference type="EMBL" id="QDS95189.1"/>
    </source>
</evidence>
<dbReference type="InterPro" id="IPR027417">
    <property type="entry name" value="P-loop_NTPase"/>
</dbReference>
<evidence type="ECO:0000256" key="11">
    <source>
        <dbReference type="ARBA" id="ARBA00030128"/>
    </source>
</evidence>
<dbReference type="FunFam" id="3.30.63.10:FF:000005">
    <property type="entry name" value="Guanylate kinase"/>
    <property type="match status" value="1"/>
</dbReference>
<keyword evidence="10 13" id="KW-0067">ATP-binding</keyword>
<dbReference type="InterPro" id="IPR008144">
    <property type="entry name" value="Guanylate_kin-like_dom"/>
</dbReference>
<sequence length="193" mass="21520">MTVPPPGRLIIVSGPSGAGKSTVVRRLIECCQLPLELSVSATTRAPREGETDGKEYHFLSPERFEALRQEGAFLESKEVFSLGRWYGTLHEQVATGLKMGRWVILEIDVEGAIEVMASDLDPITLFIHPGSHEELEKRLRARGTETEQDLQARLKTAAEEMKSLAHYQYAIINDDVERAVDEICSILRQSQGT</sequence>
<dbReference type="InterPro" id="IPR008145">
    <property type="entry name" value="GK/Ca_channel_bsu"/>
</dbReference>
<comment type="catalytic activity">
    <reaction evidence="12 13">
        <text>GMP + ATP = GDP + ADP</text>
        <dbReference type="Rhea" id="RHEA:20780"/>
        <dbReference type="ChEBI" id="CHEBI:30616"/>
        <dbReference type="ChEBI" id="CHEBI:58115"/>
        <dbReference type="ChEBI" id="CHEBI:58189"/>
        <dbReference type="ChEBI" id="CHEBI:456216"/>
        <dbReference type="EC" id="2.7.4.8"/>
    </reaction>
</comment>
<keyword evidence="6 13" id="KW-0963">Cytoplasm</keyword>
<evidence type="ECO:0000256" key="8">
    <source>
        <dbReference type="ARBA" id="ARBA00022741"/>
    </source>
</evidence>
<gene>
    <name evidence="13 15" type="primary">gmk</name>
    <name evidence="15" type="ORF">FF011L_39820</name>
</gene>
<accession>A0A517MJX2</accession>
<comment type="function">
    <text evidence="1 13">Essential for recycling GMP and indirectly, cGMP.</text>
</comment>
<evidence type="ECO:0000256" key="3">
    <source>
        <dbReference type="ARBA" id="ARBA00005790"/>
    </source>
</evidence>
<dbReference type="GO" id="GO:0004385">
    <property type="term" value="F:GMP kinase activity"/>
    <property type="evidence" value="ECO:0007669"/>
    <property type="project" value="UniProtKB-UniRule"/>
</dbReference>
<dbReference type="Proteomes" id="UP000320672">
    <property type="component" value="Chromosome"/>
</dbReference>
<comment type="subcellular location">
    <subcellularLocation>
        <location evidence="2 13">Cytoplasm</location>
    </subcellularLocation>
</comment>
<dbReference type="NCBIfam" id="TIGR03263">
    <property type="entry name" value="guanyl_kin"/>
    <property type="match status" value="1"/>
</dbReference>
<keyword evidence="8 13" id="KW-0547">Nucleotide-binding</keyword>
<dbReference type="PROSITE" id="PS50052">
    <property type="entry name" value="GUANYLATE_KINASE_2"/>
    <property type="match status" value="1"/>
</dbReference>
<feature type="domain" description="Guanylate kinase-like" evidence="14">
    <location>
        <begin position="7"/>
        <end position="188"/>
    </location>
</feature>
<dbReference type="CDD" id="cd00071">
    <property type="entry name" value="GMPK"/>
    <property type="match status" value="1"/>
</dbReference>
<keyword evidence="9 13" id="KW-0418">Kinase</keyword>
<keyword evidence="7 13" id="KW-0808">Transferase</keyword>
<keyword evidence="16" id="KW-1185">Reference proteome</keyword>
<evidence type="ECO:0000259" key="14">
    <source>
        <dbReference type="PROSITE" id="PS50052"/>
    </source>
</evidence>
<dbReference type="GO" id="GO:0005829">
    <property type="term" value="C:cytosol"/>
    <property type="evidence" value="ECO:0007669"/>
    <property type="project" value="TreeGrafter"/>
</dbReference>
<organism evidence="15 16">
    <name type="scientific">Roseimaritima multifibrata</name>
    <dbReference type="NCBI Taxonomy" id="1930274"/>
    <lineage>
        <taxon>Bacteria</taxon>
        <taxon>Pseudomonadati</taxon>
        <taxon>Planctomycetota</taxon>
        <taxon>Planctomycetia</taxon>
        <taxon>Pirellulales</taxon>
        <taxon>Pirellulaceae</taxon>
        <taxon>Roseimaritima</taxon>
    </lineage>
</organism>
<dbReference type="PROSITE" id="PS00856">
    <property type="entry name" value="GUANYLATE_KINASE_1"/>
    <property type="match status" value="1"/>
</dbReference>
<evidence type="ECO:0000256" key="2">
    <source>
        <dbReference type="ARBA" id="ARBA00004496"/>
    </source>
</evidence>
<dbReference type="InterPro" id="IPR017665">
    <property type="entry name" value="Guanylate_kinase"/>
</dbReference>
<evidence type="ECO:0000256" key="5">
    <source>
        <dbReference type="ARBA" id="ARBA00016296"/>
    </source>
</evidence>
<proteinExistence type="inferred from homology"/>
<dbReference type="Pfam" id="PF00625">
    <property type="entry name" value="Guanylate_kin"/>
    <property type="match status" value="1"/>
</dbReference>
<dbReference type="Gene3D" id="3.40.50.300">
    <property type="entry name" value="P-loop containing nucleotide triphosphate hydrolases"/>
    <property type="match status" value="1"/>
</dbReference>
<name>A0A517MJX2_9BACT</name>
<evidence type="ECO:0000256" key="6">
    <source>
        <dbReference type="ARBA" id="ARBA00022490"/>
    </source>
</evidence>
<dbReference type="AlphaFoldDB" id="A0A517MJX2"/>
<evidence type="ECO:0000256" key="12">
    <source>
        <dbReference type="ARBA" id="ARBA00048594"/>
    </source>
</evidence>
<evidence type="ECO:0000256" key="9">
    <source>
        <dbReference type="ARBA" id="ARBA00022777"/>
    </source>
</evidence>
<dbReference type="PANTHER" id="PTHR23117:SF13">
    <property type="entry name" value="GUANYLATE KINASE"/>
    <property type="match status" value="1"/>
</dbReference>
<dbReference type="KEGG" id="rml:FF011L_39820"/>
<dbReference type="Gene3D" id="3.30.63.10">
    <property type="entry name" value="Guanylate Kinase phosphate binding domain"/>
    <property type="match status" value="1"/>
</dbReference>
<protein>
    <recommendedName>
        <fullName evidence="5 13">Guanylate kinase</fullName>
        <ecNumber evidence="4 13">2.7.4.8</ecNumber>
    </recommendedName>
    <alternativeName>
        <fullName evidence="11 13">GMP kinase</fullName>
    </alternativeName>
</protein>
<evidence type="ECO:0000313" key="16">
    <source>
        <dbReference type="Proteomes" id="UP000320672"/>
    </source>
</evidence>
<dbReference type="GO" id="GO:0005524">
    <property type="term" value="F:ATP binding"/>
    <property type="evidence" value="ECO:0007669"/>
    <property type="project" value="UniProtKB-UniRule"/>
</dbReference>
<evidence type="ECO:0000256" key="13">
    <source>
        <dbReference type="HAMAP-Rule" id="MF_00328"/>
    </source>
</evidence>
<comment type="similarity">
    <text evidence="3 13">Belongs to the guanylate kinase family.</text>
</comment>
<dbReference type="InterPro" id="IPR020590">
    <property type="entry name" value="Guanylate_kinase_CS"/>
</dbReference>
<reference evidence="15 16" key="1">
    <citation type="submission" date="2019-02" db="EMBL/GenBank/DDBJ databases">
        <title>Deep-cultivation of Planctomycetes and their phenomic and genomic characterization uncovers novel biology.</title>
        <authorList>
            <person name="Wiegand S."/>
            <person name="Jogler M."/>
            <person name="Boedeker C."/>
            <person name="Pinto D."/>
            <person name="Vollmers J."/>
            <person name="Rivas-Marin E."/>
            <person name="Kohn T."/>
            <person name="Peeters S.H."/>
            <person name="Heuer A."/>
            <person name="Rast P."/>
            <person name="Oberbeckmann S."/>
            <person name="Bunk B."/>
            <person name="Jeske O."/>
            <person name="Meyerdierks A."/>
            <person name="Storesund J.E."/>
            <person name="Kallscheuer N."/>
            <person name="Luecker S."/>
            <person name="Lage O.M."/>
            <person name="Pohl T."/>
            <person name="Merkel B.J."/>
            <person name="Hornburger P."/>
            <person name="Mueller R.-W."/>
            <person name="Bruemmer F."/>
            <person name="Labrenz M."/>
            <person name="Spormann A.M."/>
            <person name="Op den Camp H."/>
            <person name="Overmann J."/>
            <person name="Amann R."/>
            <person name="Jetten M.S.M."/>
            <person name="Mascher T."/>
            <person name="Medema M.H."/>
            <person name="Devos D.P."/>
            <person name="Kaster A.-K."/>
            <person name="Ovreas L."/>
            <person name="Rohde M."/>
            <person name="Galperin M.Y."/>
            <person name="Jogler C."/>
        </authorList>
    </citation>
    <scope>NUCLEOTIDE SEQUENCE [LARGE SCALE GENOMIC DNA]</scope>
    <source>
        <strain evidence="15 16">FF011L</strain>
    </source>
</reference>
<evidence type="ECO:0000256" key="10">
    <source>
        <dbReference type="ARBA" id="ARBA00022840"/>
    </source>
</evidence>
<dbReference type="SMART" id="SM00072">
    <property type="entry name" value="GuKc"/>
    <property type="match status" value="1"/>
</dbReference>